<gene>
    <name evidence="4" type="ORF">GCM10022277_16650</name>
</gene>
<dbReference type="InterPro" id="IPR036286">
    <property type="entry name" value="LexA/Signal_pep-like_sf"/>
</dbReference>
<dbReference type="InterPro" id="IPR019756">
    <property type="entry name" value="Pept_S26A_signal_pept_1_Ser-AS"/>
</dbReference>
<evidence type="ECO:0000259" key="3">
    <source>
        <dbReference type="Pfam" id="PF00717"/>
    </source>
</evidence>
<reference evidence="5" key="1">
    <citation type="journal article" date="2019" name="Int. J. Syst. Evol. Microbiol.">
        <title>The Global Catalogue of Microorganisms (GCM) 10K type strain sequencing project: providing services to taxonomists for standard genome sequencing and annotation.</title>
        <authorList>
            <consortium name="The Broad Institute Genomics Platform"/>
            <consortium name="The Broad Institute Genome Sequencing Center for Infectious Disease"/>
            <person name="Wu L."/>
            <person name="Ma J."/>
        </authorList>
    </citation>
    <scope>NUCLEOTIDE SEQUENCE [LARGE SCALE GENOMIC DNA]</scope>
    <source>
        <strain evidence="5">JCM 17551</strain>
    </source>
</reference>
<dbReference type="InterPro" id="IPR015927">
    <property type="entry name" value="Peptidase_S24_S26A/B/C"/>
</dbReference>
<dbReference type="InterPro" id="IPR014124">
    <property type="entry name" value="Pept_S26A_Sod_Ni_maturase"/>
</dbReference>
<dbReference type="NCBIfam" id="TIGR02754">
    <property type="entry name" value="sod_Ni_protease"/>
    <property type="match status" value="1"/>
</dbReference>
<dbReference type="CDD" id="cd06462">
    <property type="entry name" value="Peptidase_S24_S26"/>
    <property type="match status" value="1"/>
</dbReference>
<dbReference type="Proteomes" id="UP001501565">
    <property type="component" value="Unassembled WGS sequence"/>
</dbReference>
<evidence type="ECO:0000256" key="1">
    <source>
        <dbReference type="ARBA" id="ARBA00022670"/>
    </source>
</evidence>
<dbReference type="Pfam" id="PF00717">
    <property type="entry name" value="Peptidase_S24"/>
    <property type="match status" value="1"/>
</dbReference>
<sequence>MMIRVFKVEGTSMFPTLNQGDFVIASLWFRRLMPNQLVIVKHPIYGTLVKRIQSVQPNDGFTLCGDNPESVSSEKMGLVKRQQIIGKVIYSVQQTKQATGVR</sequence>
<organism evidence="4 5">
    <name type="scientific">Litoribacillus peritrichatus</name>
    <dbReference type="NCBI Taxonomy" id="718191"/>
    <lineage>
        <taxon>Bacteria</taxon>
        <taxon>Pseudomonadati</taxon>
        <taxon>Pseudomonadota</taxon>
        <taxon>Gammaproteobacteria</taxon>
        <taxon>Oceanospirillales</taxon>
        <taxon>Oceanospirillaceae</taxon>
        <taxon>Litoribacillus</taxon>
    </lineage>
</organism>
<dbReference type="PROSITE" id="PS00501">
    <property type="entry name" value="SPASE_I_1"/>
    <property type="match status" value="1"/>
</dbReference>
<dbReference type="EMBL" id="BAABBN010000004">
    <property type="protein sequence ID" value="GAA3921470.1"/>
    <property type="molecule type" value="Genomic_DNA"/>
</dbReference>
<evidence type="ECO:0000313" key="5">
    <source>
        <dbReference type="Proteomes" id="UP001501565"/>
    </source>
</evidence>
<comment type="caution">
    <text evidence="4">The sequence shown here is derived from an EMBL/GenBank/DDBJ whole genome shotgun (WGS) entry which is preliminary data.</text>
</comment>
<protein>
    <recommendedName>
        <fullName evidence="3">Peptidase S24/S26A/S26B/S26C domain-containing protein</fullName>
    </recommendedName>
</protein>
<dbReference type="SUPFAM" id="SSF51306">
    <property type="entry name" value="LexA/Signal peptidase"/>
    <property type="match status" value="1"/>
</dbReference>
<accession>A0ABP7MFZ7</accession>
<proteinExistence type="predicted"/>
<name>A0ABP7MFZ7_9GAMM</name>
<feature type="domain" description="Peptidase S24/S26A/S26B/S26C" evidence="3">
    <location>
        <begin position="5"/>
        <end position="89"/>
    </location>
</feature>
<keyword evidence="2" id="KW-0378">Hydrolase</keyword>
<evidence type="ECO:0000313" key="4">
    <source>
        <dbReference type="EMBL" id="GAA3921470.1"/>
    </source>
</evidence>
<keyword evidence="5" id="KW-1185">Reference proteome</keyword>
<keyword evidence="1" id="KW-0645">Protease</keyword>
<evidence type="ECO:0000256" key="2">
    <source>
        <dbReference type="ARBA" id="ARBA00022801"/>
    </source>
</evidence>
<dbReference type="Gene3D" id="2.10.109.10">
    <property type="entry name" value="Umud Fragment, subunit A"/>
    <property type="match status" value="1"/>
</dbReference>